<evidence type="ECO:0000313" key="1">
    <source>
        <dbReference type="Ensembl" id="ENSOABP00000067784.1"/>
    </source>
</evidence>
<accession>A0AAZ1XJH7</accession>
<dbReference type="AlphaFoldDB" id="A0AAZ1XJH7"/>
<name>A0AAZ1XJH7_OREAU</name>
<gene>
    <name evidence="1" type="primary">kcnh4a</name>
</gene>
<dbReference type="Proteomes" id="UP000472276">
    <property type="component" value="Unassembled WGS sequence"/>
</dbReference>
<reference evidence="1" key="2">
    <citation type="submission" date="2025-08" db="UniProtKB">
        <authorList>
            <consortium name="Ensembl"/>
        </authorList>
    </citation>
    <scope>IDENTIFICATION</scope>
</reference>
<sequence length="68" mass="7542">MPVMKGLLAPQNTFLDTIANHFDGTHCNFLLGNTQGSCGYPIVYCSDGFCELTVCSRNRPCPSTRWQL</sequence>
<proteinExistence type="predicted"/>
<dbReference type="Ensembl" id="ENSOABT00000075432.1">
    <property type="protein sequence ID" value="ENSOABP00000067784.1"/>
    <property type="gene ID" value="ENSOABG00000002556.2"/>
</dbReference>
<evidence type="ECO:0000313" key="2">
    <source>
        <dbReference type="Proteomes" id="UP000472276"/>
    </source>
</evidence>
<dbReference type="Gene3D" id="3.30.450.20">
    <property type="entry name" value="PAS domain"/>
    <property type="match status" value="1"/>
</dbReference>
<reference evidence="2" key="1">
    <citation type="submission" date="2020-03" db="EMBL/GenBank/DDBJ databases">
        <title>Evolution of repeat sequences and sex chromosomes of tilapia species revealed by chromosome-level genomes.</title>
        <authorList>
            <person name="Xu L."/>
            <person name="Tao W."/>
            <person name="Wang D."/>
            <person name="Zhou Q."/>
        </authorList>
    </citation>
    <scope>NUCLEOTIDE SEQUENCE [LARGE SCALE GENOMIC DNA]</scope>
    <source>
        <strain evidence="2">Israel</strain>
    </source>
</reference>
<reference evidence="1" key="3">
    <citation type="submission" date="2025-09" db="UniProtKB">
        <authorList>
            <consortium name="Ensembl"/>
        </authorList>
    </citation>
    <scope>IDENTIFICATION</scope>
</reference>
<keyword evidence="2" id="KW-1185">Reference proteome</keyword>
<organism evidence="1 2">
    <name type="scientific">Oreochromis aureus</name>
    <name type="common">Israeli tilapia</name>
    <name type="synonym">Chromis aureus</name>
    <dbReference type="NCBI Taxonomy" id="47969"/>
    <lineage>
        <taxon>Eukaryota</taxon>
        <taxon>Metazoa</taxon>
        <taxon>Chordata</taxon>
        <taxon>Craniata</taxon>
        <taxon>Vertebrata</taxon>
        <taxon>Euteleostomi</taxon>
        <taxon>Actinopterygii</taxon>
        <taxon>Neopterygii</taxon>
        <taxon>Teleostei</taxon>
        <taxon>Neoteleostei</taxon>
        <taxon>Acanthomorphata</taxon>
        <taxon>Ovalentaria</taxon>
        <taxon>Cichlomorphae</taxon>
        <taxon>Cichliformes</taxon>
        <taxon>Cichlidae</taxon>
        <taxon>African cichlids</taxon>
        <taxon>Pseudocrenilabrinae</taxon>
        <taxon>Oreochromini</taxon>
        <taxon>Oreochromis</taxon>
    </lineage>
</organism>
<protein>
    <submittedName>
        <fullName evidence="1">Uncharacterized protein</fullName>
    </submittedName>
</protein>